<dbReference type="PANTHER" id="PTHR35807">
    <property type="entry name" value="TRANSCRIPTIONAL REGULATOR REDD-RELATED"/>
    <property type="match status" value="1"/>
</dbReference>
<dbReference type="InterPro" id="IPR041664">
    <property type="entry name" value="AAA_16"/>
</dbReference>
<comment type="similarity">
    <text evidence="1">Belongs to the AfsR/DnrI/RedD regulatory family.</text>
</comment>
<dbReference type="InterPro" id="IPR036388">
    <property type="entry name" value="WH-like_DNA-bd_sf"/>
</dbReference>
<dbReference type="GO" id="GO:0003677">
    <property type="term" value="F:DNA binding"/>
    <property type="evidence" value="ECO:0007669"/>
    <property type="project" value="UniProtKB-UniRule"/>
</dbReference>
<protein>
    <submittedName>
        <fullName evidence="7">Transcriptional regulator</fullName>
    </submittedName>
</protein>
<evidence type="ECO:0000313" key="7">
    <source>
        <dbReference type="EMBL" id="RZS87496.1"/>
    </source>
</evidence>
<dbReference type="InterPro" id="IPR051677">
    <property type="entry name" value="AfsR-DnrI-RedD_regulator"/>
</dbReference>
<dbReference type="CDD" id="cd00383">
    <property type="entry name" value="trans_reg_C"/>
    <property type="match status" value="1"/>
</dbReference>
<proteinExistence type="inferred from homology"/>
<evidence type="ECO:0000256" key="2">
    <source>
        <dbReference type="ARBA" id="ARBA00023015"/>
    </source>
</evidence>
<dbReference type="PROSITE" id="PS51755">
    <property type="entry name" value="OMPR_PHOB"/>
    <property type="match status" value="1"/>
</dbReference>
<organism evidence="7 8">
    <name type="scientific">Motilibacter rhizosphaerae</name>
    <dbReference type="NCBI Taxonomy" id="598652"/>
    <lineage>
        <taxon>Bacteria</taxon>
        <taxon>Bacillati</taxon>
        <taxon>Actinomycetota</taxon>
        <taxon>Actinomycetes</taxon>
        <taxon>Motilibacterales</taxon>
        <taxon>Motilibacteraceae</taxon>
        <taxon>Motilibacter</taxon>
    </lineage>
</organism>
<dbReference type="SUPFAM" id="SSF48452">
    <property type="entry name" value="TPR-like"/>
    <property type="match status" value="2"/>
</dbReference>
<dbReference type="InterPro" id="IPR016032">
    <property type="entry name" value="Sig_transdc_resp-reg_C-effctor"/>
</dbReference>
<dbReference type="PANTHER" id="PTHR35807:SF1">
    <property type="entry name" value="TRANSCRIPTIONAL REGULATOR REDD"/>
    <property type="match status" value="1"/>
</dbReference>
<keyword evidence="8" id="KW-1185">Reference proteome</keyword>
<evidence type="ECO:0000313" key="8">
    <source>
        <dbReference type="Proteomes" id="UP000293638"/>
    </source>
</evidence>
<evidence type="ECO:0000256" key="3">
    <source>
        <dbReference type="ARBA" id="ARBA00023125"/>
    </source>
</evidence>
<dbReference type="Pfam" id="PF13191">
    <property type="entry name" value="AAA_16"/>
    <property type="match status" value="1"/>
</dbReference>
<name>A0A4Q7NR37_9ACTN</name>
<feature type="DNA-binding region" description="OmpR/PhoB-type" evidence="5">
    <location>
        <begin position="5"/>
        <end position="113"/>
    </location>
</feature>
<feature type="domain" description="OmpR/PhoB-type" evidence="6">
    <location>
        <begin position="5"/>
        <end position="113"/>
    </location>
</feature>
<keyword evidence="2" id="KW-0805">Transcription regulation</keyword>
<dbReference type="InterPro" id="IPR027417">
    <property type="entry name" value="P-loop_NTPase"/>
</dbReference>
<dbReference type="InterPro" id="IPR001867">
    <property type="entry name" value="OmpR/PhoB-type_DNA-bd"/>
</dbReference>
<reference evidence="7 8" key="1">
    <citation type="submission" date="2019-02" db="EMBL/GenBank/DDBJ databases">
        <title>Genomic Encyclopedia of Type Strains, Phase IV (KMG-IV): sequencing the most valuable type-strain genomes for metagenomic binning, comparative biology and taxonomic classification.</title>
        <authorList>
            <person name="Goeker M."/>
        </authorList>
    </citation>
    <scope>NUCLEOTIDE SEQUENCE [LARGE SCALE GENOMIC DNA]</scope>
    <source>
        <strain evidence="7 8">DSM 45622</strain>
    </source>
</reference>
<keyword evidence="4" id="KW-0804">Transcription</keyword>
<gene>
    <name evidence="7" type="ORF">EV189_2927</name>
</gene>
<dbReference type="Pfam" id="PF00486">
    <property type="entry name" value="Trans_reg_C"/>
    <property type="match status" value="1"/>
</dbReference>
<dbReference type="GO" id="GO:0000160">
    <property type="term" value="P:phosphorelay signal transduction system"/>
    <property type="evidence" value="ECO:0007669"/>
    <property type="project" value="InterPro"/>
</dbReference>
<dbReference type="EMBL" id="SGXD01000003">
    <property type="protein sequence ID" value="RZS87496.1"/>
    <property type="molecule type" value="Genomic_DNA"/>
</dbReference>
<dbReference type="CDD" id="cd15831">
    <property type="entry name" value="BTAD"/>
    <property type="match status" value="1"/>
</dbReference>
<dbReference type="Pfam" id="PF03704">
    <property type="entry name" value="BTAD"/>
    <property type="match status" value="1"/>
</dbReference>
<evidence type="ECO:0000256" key="4">
    <source>
        <dbReference type="ARBA" id="ARBA00023163"/>
    </source>
</evidence>
<sequence length="1020" mass="106941">MCRMRGQASGPDCLVRVLGPVSAVVDGEPCTVSSPVQRALLALLATSPGRVVPVDRLISELWAETPPDSAASTVRVYVSRLRRALGDAVDVEDGPGAPALRIRRRAPGYLLELPDGALDAVQLGRLLDAARGRTATDPAAALQMLDEGLALVTGEPLADVVHVLGPVGQAEARRLSELVLTAQEARLQALLALGRPADVVAEVQRLLAAHPLRESLHGLGMLALYRSGRQAEALAAYEAVRRLLLEDLGVDPGTALRRLHAQMLDQDPALEAPAPEAPVGPAGGSSTAAVDGTGMIGRAEALADLLGALHAARAGSGGTWVVSGEAGIGKTRLLQELVRAAVAGGTTVALGRARETVDATPYWLWGQVFRDLPDVPRDTALGVLLGEADSSAALTRAALHDSVARSLVRRAQEGPVLLLLEDVHWADEPSLALLALVAEHAPAVPLLVVCSFRVEDAPPGGHVGALLARLARTPGVGRTTLVGLGDAETRDLLTARLGRPPSAEVASAVRDLTAGNPFFLQEIARLVRESDDPERAWRRVPRTVSDVLLHRVARLPRNARRLLDVASVLGRECDLGLLEDVSGIGGEEVDEGLAAAVQSGLVAEVDGVRPLLRFPHALVRETLYAELGTRSRMRLHAEAGRVLAARPDSDVDDLAWHLLAGGDLVDREVAVAAVVAAAGRAMGQLALEHAQDLLDRSLPLVAQLPASEARERLELAVQTRRGTVLATRLGFAAPEARAALERAQELALQLGTGSDVLPALYRRYLWLLMSGDLPGVFAFAEALVARSSTLEDVAARDRFGMLEHLARGSALWCLGDAVAAVPELSRALELGASSRVGMPVDAFGDPAVRARMFLCHALASCGRTAEAKEVADRMVGEAHQSGPGDASDALATRGMMHVALGEPEHALADGVEGRRLGRLAGAPLLELFAALNEGWGAGQLGGQRADGAVEMVRAAVAGYEATGTHMHDPIVYTMLAETEQAAGESGRAADAAAAGLAALARAGSRLWRDRLEALAGTRTT</sequence>
<dbReference type="InterPro" id="IPR011990">
    <property type="entry name" value="TPR-like_helical_dom_sf"/>
</dbReference>
<accession>A0A4Q7NR37</accession>
<dbReference type="Gene3D" id="1.10.10.10">
    <property type="entry name" value="Winged helix-like DNA-binding domain superfamily/Winged helix DNA-binding domain"/>
    <property type="match status" value="1"/>
</dbReference>
<dbReference type="Gene3D" id="1.25.40.10">
    <property type="entry name" value="Tetratricopeptide repeat domain"/>
    <property type="match status" value="2"/>
</dbReference>
<dbReference type="GO" id="GO:0006355">
    <property type="term" value="P:regulation of DNA-templated transcription"/>
    <property type="evidence" value="ECO:0007669"/>
    <property type="project" value="InterPro"/>
</dbReference>
<evidence type="ECO:0000259" key="6">
    <source>
        <dbReference type="PROSITE" id="PS51755"/>
    </source>
</evidence>
<comment type="caution">
    <text evidence="7">The sequence shown here is derived from an EMBL/GenBank/DDBJ whole genome shotgun (WGS) entry which is preliminary data.</text>
</comment>
<dbReference type="Proteomes" id="UP000293638">
    <property type="component" value="Unassembled WGS sequence"/>
</dbReference>
<dbReference type="SMART" id="SM01043">
    <property type="entry name" value="BTAD"/>
    <property type="match status" value="1"/>
</dbReference>
<dbReference type="SUPFAM" id="SSF52540">
    <property type="entry name" value="P-loop containing nucleoside triphosphate hydrolases"/>
    <property type="match status" value="1"/>
</dbReference>
<evidence type="ECO:0000256" key="5">
    <source>
        <dbReference type="PROSITE-ProRule" id="PRU01091"/>
    </source>
</evidence>
<dbReference type="SUPFAM" id="SSF46894">
    <property type="entry name" value="C-terminal effector domain of the bipartite response regulators"/>
    <property type="match status" value="1"/>
</dbReference>
<dbReference type="AlphaFoldDB" id="A0A4Q7NR37"/>
<dbReference type="InterPro" id="IPR005158">
    <property type="entry name" value="BTAD"/>
</dbReference>
<evidence type="ECO:0000256" key="1">
    <source>
        <dbReference type="ARBA" id="ARBA00005820"/>
    </source>
</evidence>
<keyword evidence="3 5" id="KW-0238">DNA-binding</keyword>
<dbReference type="SMART" id="SM00862">
    <property type="entry name" value="Trans_reg_C"/>
    <property type="match status" value="1"/>
</dbReference>